<evidence type="ECO:0000313" key="3">
    <source>
        <dbReference type="Proteomes" id="UP000792457"/>
    </source>
</evidence>
<evidence type="ECO:0008006" key="4">
    <source>
        <dbReference type="Google" id="ProtNLM"/>
    </source>
</evidence>
<reference evidence="2" key="1">
    <citation type="submission" date="2013-04" db="EMBL/GenBank/DDBJ databases">
        <authorList>
            <person name="Qu J."/>
            <person name="Murali S.C."/>
            <person name="Bandaranaike D."/>
            <person name="Bellair M."/>
            <person name="Blankenburg K."/>
            <person name="Chao H."/>
            <person name="Dinh H."/>
            <person name="Doddapaneni H."/>
            <person name="Downs B."/>
            <person name="Dugan-Rocha S."/>
            <person name="Elkadiri S."/>
            <person name="Gnanaolivu R.D."/>
            <person name="Hernandez B."/>
            <person name="Javaid M."/>
            <person name="Jayaseelan J.C."/>
            <person name="Lee S."/>
            <person name="Li M."/>
            <person name="Ming W."/>
            <person name="Munidasa M."/>
            <person name="Muniz J."/>
            <person name="Nguyen L."/>
            <person name="Ongeri F."/>
            <person name="Osuji N."/>
            <person name="Pu L.-L."/>
            <person name="Puazo M."/>
            <person name="Qu C."/>
            <person name="Quiroz J."/>
            <person name="Raj R."/>
            <person name="Weissenberger G."/>
            <person name="Xin Y."/>
            <person name="Zou X."/>
            <person name="Han Y."/>
            <person name="Richards S."/>
            <person name="Worley K."/>
            <person name="Muzny D."/>
            <person name="Gibbs R."/>
        </authorList>
    </citation>
    <scope>NUCLEOTIDE SEQUENCE</scope>
    <source>
        <strain evidence="2">Sampled in the wild</strain>
    </source>
</reference>
<comment type="caution">
    <text evidence="2">The sequence shown here is derived from an EMBL/GenBank/DDBJ whole genome shotgun (WGS) entry which is preliminary data.</text>
</comment>
<name>A0A8K0P8S7_LADFU</name>
<reference evidence="2" key="2">
    <citation type="submission" date="2017-10" db="EMBL/GenBank/DDBJ databases">
        <title>Ladona fulva Genome sequencing and assembly.</title>
        <authorList>
            <person name="Murali S."/>
            <person name="Richards S."/>
            <person name="Bandaranaike D."/>
            <person name="Bellair M."/>
            <person name="Blankenburg K."/>
            <person name="Chao H."/>
            <person name="Dinh H."/>
            <person name="Doddapaneni H."/>
            <person name="Dugan-Rocha S."/>
            <person name="Elkadiri S."/>
            <person name="Gnanaolivu R."/>
            <person name="Hernandez B."/>
            <person name="Skinner E."/>
            <person name="Javaid M."/>
            <person name="Lee S."/>
            <person name="Li M."/>
            <person name="Ming W."/>
            <person name="Munidasa M."/>
            <person name="Muniz J."/>
            <person name="Nguyen L."/>
            <person name="Hughes D."/>
            <person name="Osuji N."/>
            <person name="Pu L.-L."/>
            <person name="Puazo M."/>
            <person name="Qu C."/>
            <person name="Quiroz J."/>
            <person name="Raj R."/>
            <person name="Weissenberger G."/>
            <person name="Xin Y."/>
            <person name="Zou X."/>
            <person name="Han Y."/>
            <person name="Worley K."/>
            <person name="Muzny D."/>
            <person name="Gibbs R."/>
        </authorList>
    </citation>
    <scope>NUCLEOTIDE SEQUENCE</scope>
    <source>
        <strain evidence="2">Sampled in the wild</strain>
    </source>
</reference>
<dbReference type="AlphaFoldDB" id="A0A8K0P8S7"/>
<proteinExistence type="predicted"/>
<evidence type="ECO:0000256" key="1">
    <source>
        <dbReference type="SAM" id="MobiDB-lite"/>
    </source>
</evidence>
<gene>
    <name evidence="2" type="ORF">J437_LFUL014052</name>
</gene>
<evidence type="ECO:0000313" key="2">
    <source>
        <dbReference type="EMBL" id="KAG8238176.1"/>
    </source>
</evidence>
<organism evidence="2 3">
    <name type="scientific">Ladona fulva</name>
    <name type="common">Scarce chaser dragonfly</name>
    <name type="synonym">Libellula fulva</name>
    <dbReference type="NCBI Taxonomy" id="123851"/>
    <lineage>
        <taxon>Eukaryota</taxon>
        <taxon>Metazoa</taxon>
        <taxon>Ecdysozoa</taxon>
        <taxon>Arthropoda</taxon>
        <taxon>Hexapoda</taxon>
        <taxon>Insecta</taxon>
        <taxon>Pterygota</taxon>
        <taxon>Palaeoptera</taxon>
        <taxon>Odonata</taxon>
        <taxon>Epiprocta</taxon>
        <taxon>Anisoptera</taxon>
        <taxon>Libelluloidea</taxon>
        <taxon>Libellulidae</taxon>
        <taxon>Ladona</taxon>
    </lineage>
</organism>
<keyword evidence="3" id="KW-1185">Reference proteome</keyword>
<sequence length="266" mass="29340">MLGRSTTDAIFALRRLMERHKEMQVNLHTVFIDLEKAYDQRDCKDLLGKKLASLSQNHMEEKSSDMFLNGAGTSRERFDPAMVNCYLNENALRVPRTRIPTPGANSIWTPAAMVSVCPGITVISLLMMYGFLRGNKVKEEGSLPPSSSPDSNPPGPEGSHWRDVEPSTKGSRRIILKLASAAEEQELATTNELNNFHSISQLAHELHLVIGGNINLTPGWSVRRPPGLIFISFSTKYSPAVKACTPSTSPPTLPEPGIEKRGTYIL</sequence>
<accession>A0A8K0P8S7</accession>
<dbReference type="OrthoDB" id="418748at2759"/>
<feature type="region of interest" description="Disordered" evidence="1">
    <location>
        <begin position="140"/>
        <end position="168"/>
    </location>
</feature>
<dbReference type="Proteomes" id="UP000792457">
    <property type="component" value="Unassembled WGS sequence"/>
</dbReference>
<protein>
    <recommendedName>
        <fullName evidence="4">Reverse transcriptase domain-containing protein</fullName>
    </recommendedName>
</protein>
<dbReference type="EMBL" id="KZ309299">
    <property type="protein sequence ID" value="KAG8238176.1"/>
    <property type="molecule type" value="Genomic_DNA"/>
</dbReference>